<keyword evidence="5" id="KW-1185">Reference proteome</keyword>
<dbReference type="EMBL" id="JAPZBU010000009">
    <property type="protein sequence ID" value="KAJ5386232.1"/>
    <property type="molecule type" value="Genomic_DNA"/>
</dbReference>
<dbReference type="AlphaFoldDB" id="A0A9W9VNA1"/>
<proteinExistence type="inferred from homology"/>
<evidence type="ECO:0000256" key="1">
    <source>
        <dbReference type="ARBA" id="ARBA00006484"/>
    </source>
</evidence>
<evidence type="ECO:0000256" key="3">
    <source>
        <dbReference type="ARBA" id="ARBA00023002"/>
    </source>
</evidence>
<dbReference type="PANTHER" id="PTHR24320:SF252">
    <property type="entry name" value="DEHYDROGENASE_REDUCTASE FAMILY PROTEIN, PUTATIVE (AFU_ORTHOLOGUE AFUA_3G08550)-RELATED"/>
    <property type="match status" value="1"/>
</dbReference>
<dbReference type="Proteomes" id="UP001147747">
    <property type="component" value="Unassembled WGS sequence"/>
</dbReference>
<sequence length="168" mass="18312">MGQLKVTPLRSNLDLAGKKTVVTGASAGMGLETARQLLARNCDTLILAVRNTTKSEACAQELLNIPAIKAKAKYSVVKILPLDVDRYDSVQSFAKCLQKEVPVVNILILNAGIARLNMERASTGHERCLQVNYLSNSLLLFELLPYLYSSAEKSGFATRVTWVGKSEA</sequence>
<comment type="caution">
    <text evidence="4">The sequence shown here is derived from an EMBL/GenBank/DDBJ whole genome shotgun (WGS) entry which is preliminary data.</text>
</comment>
<dbReference type="InterPro" id="IPR002347">
    <property type="entry name" value="SDR_fam"/>
</dbReference>
<dbReference type="OrthoDB" id="542013at2759"/>
<dbReference type="InterPro" id="IPR036291">
    <property type="entry name" value="NAD(P)-bd_dom_sf"/>
</dbReference>
<name>A0A9W9VNA1_9EURO</name>
<dbReference type="Pfam" id="PF00106">
    <property type="entry name" value="adh_short"/>
    <property type="match status" value="1"/>
</dbReference>
<accession>A0A9W9VNA1</accession>
<dbReference type="RefSeq" id="XP_056484030.1">
    <property type="nucleotide sequence ID" value="XM_056633410.1"/>
</dbReference>
<evidence type="ECO:0000256" key="2">
    <source>
        <dbReference type="ARBA" id="ARBA00022857"/>
    </source>
</evidence>
<protein>
    <submittedName>
        <fullName evidence="4">Short-chain dehydrogenase/reductase family protein</fullName>
    </submittedName>
</protein>
<keyword evidence="2" id="KW-0521">NADP</keyword>
<dbReference type="SUPFAM" id="SSF51735">
    <property type="entry name" value="NAD(P)-binding Rossmann-fold domains"/>
    <property type="match status" value="1"/>
</dbReference>
<evidence type="ECO:0000313" key="5">
    <source>
        <dbReference type="Proteomes" id="UP001147747"/>
    </source>
</evidence>
<gene>
    <name evidence="4" type="ORF">N7509_008773</name>
</gene>
<dbReference type="PANTHER" id="PTHR24320">
    <property type="entry name" value="RETINOL DEHYDROGENASE"/>
    <property type="match status" value="1"/>
</dbReference>
<dbReference type="GeneID" id="81372390"/>
<dbReference type="GO" id="GO:0016491">
    <property type="term" value="F:oxidoreductase activity"/>
    <property type="evidence" value="ECO:0007669"/>
    <property type="project" value="UniProtKB-KW"/>
</dbReference>
<keyword evidence="3" id="KW-0560">Oxidoreductase</keyword>
<reference evidence="4" key="1">
    <citation type="submission" date="2022-12" db="EMBL/GenBank/DDBJ databases">
        <authorList>
            <person name="Petersen C."/>
        </authorList>
    </citation>
    <scope>NUCLEOTIDE SEQUENCE</scope>
    <source>
        <strain evidence="4">IBT 29677</strain>
    </source>
</reference>
<evidence type="ECO:0000313" key="4">
    <source>
        <dbReference type="EMBL" id="KAJ5386232.1"/>
    </source>
</evidence>
<reference evidence="4" key="2">
    <citation type="journal article" date="2023" name="IMA Fungus">
        <title>Comparative genomic study of the Penicillium genus elucidates a diverse pangenome and 15 lateral gene transfer events.</title>
        <authorList>
            <person name="Petersen C."/>
            <person name="Sorensen T."/>
            <person name="Nielsen M.R."/>
            <person name="Sondergaard T.E."/>
            <person name="Sorensen J.L."/>
            <person name="Fitzpatrick D.A."/>
            <person name="Frisvad J.C."/>
            <person name="Nielsen K.L."/>
        </authorList>
    </citation>
    <scope>NUCLEOTIDE SEQUENCE</scope>
    <source>
        <strain evidence="4">IBT 29677</strain>
    </source>
</reference>
<comment type="similarity">
    <text evidence="1">Belongs to the short-chain dehydrogenases/reductases (SDR) family.</text>
</comment>
<dbReference type="Gene3D" id="3.40.50.720">
    <property type="entry name" value="NAD(P)-binding Rossmann-like Domain"/>
    <property type="match status" value="1"/>
</dbReference>
<organism evidence="4 5">
    <name type="scientific">Penicillium cosmopolitanum</name>
    <dbReference type="NCBI Taxonomy" id="1131564"/>
    <lineage>
        <taxon>Eukaryota</taxon>
        <taxon>Fungi</taxon>
        <taxon>Dikarya</taxon>
        <taxon>Ascomycota</taxon>
        <taxon>Pezizomycotina</taxon>
        <taxon>Eurotiomycetes</taxon>
        <taxon>Eurotiomycetidae</taxon>
        <taxon>Eurotiales</taxon>
        <taxon>Aspergillaceae</taxon>
        <taxon>Penicillium</taxon>
    </lineage>
</organism>